<keyword evidence="13" id="KW-1185">Reference proteome</keyword>
<dbReference type="STRING" id="1419482.SAMN05444266_101873"/>
<dbReference type="Gene3D" id="3.90.1170.40">
    <property type="entry name" value="Molybdopterin biosynthesis MoaE subunit"/>
    <property type="match status" value="1"/>
</dbReference>
<comment type="similarity">
    <text evidence="2">Belongs to the MoaE family.</text>
</comment>
<dbReference type="EMBL" id="FRBL01000001">
    <property type="protein sequence ID" value="SHL00363.1"/>
    <property type="molecule type" value="Genomic_DNA"/>
</dbReference>
<dbReference type="RefSeq" id="WP_073078311.1">
    <property type="nucleotide sequence ID" value="NZ_FRBL01000001.1"/>
</dbReference>
<evidence type="ECO:0000256" key="11">
    <source>
        <dbReference type="ARBA" id="ARBA00049878"/>
    </source>
</evidence>
<sequence length="133" mass="14791">MDVLLKIETDITIQEALDFIHSPACGGEVVFTGKVRNDTKGRSVDKLYYEAYKDMALLEMQKIADDVARQWDIKKIAMLHAVGDKLPGEVAVVVAVSSVHRGIAFDACEYAIDTLKATVPIWKKEFFSDGEVK</sequence>
<reference evidence="12 13" key="1">
    <citation type="submission" date="2016-11" db="EMBL/GenBank/DDBJ databases">
        <authorList>
            <person name="Jaros S."/>
            <person name="Januszkiewicz K."/>
            <person name="Wedrychowicz H."/>
        </authorList>
    </citation>
    <scope>NUCLEOTIDE SEQUENCE [LARGE SCALE GENOMIC DNA]</scope>
    <source>
        <strain evidence="12 13">DSM 27406</strain>
    </source>
</reference>
<dbReference type="Proteomes" id="UP000184420">
    <property type="component" value="Unassembled WGS sequence"/>
</dbReference>
<dbReference type="OrthoDB" id="9803224at2"/>
<dbReference type="GO" id="GO:0006777">
    <property type="term" value="P:Mo-molybdopterin cofactor biosynthetic process"/>
    <property type="evidence" value="ECO:0007669"/>
    <property type="project" value="UniProtKB-KW"/>
</dbReference>
<keyword evidence="5" id="KW-0501">Molybdenum cofactor biosynthesis</keyword>
<evidence type="ECO:0000256" key="5">
    <source>
        <dbReference type="ARBA" id="ARBA00023150"/>
    </source>
</evidence>
<organism evidence="12 13">
    <name type="scientific">Chitinophaga jiangningensis</name>
    <dbReference type="NCBI Taxonomy" id="1419482"/>
    <lineage>
        <taxon>Bacteria</taxon>
        <taxon>Pseudomonadati</taxon>
        <taxon>Bacteroidota</taxon>
        <taxon>Chitinophagia</taxon>
        <taxon>Chitinophagales</taxon>
        <taxon>Chitinophagaceae</taxon>
        <taxon>Chitinophaga</taxon>
    </lineage>
</organism>
<accession>A0A1M6X348</accession>
<dbReference type="EC" id="2.8.1.12" evidence="3"/>
<name>A0A1M6X348_9BACT</name>
<proteinExistence type="inferred from homology"/>
<evidence type="ECO:0000256" key="1">
    <source>
        <dbReference type="ARBA" id="ARBA00005046"/>
    </source>
</evidence>
<dbReference type="PANTHER" id="PTHR23404">
    <property type="entry name" value="MOLYBDOPTERIN SYNTHASE RELATED"/>
    <property type="match status" value="1"/>
</dbReference>
<evidence type="ECO:0000256" key="3">
    <source>
        <dbReference type="ARBA" id="ARBA00011950"/>
    </source>
</evidence>
<dbReference type="GO" id="GO:0030366">
    <property type="term" value="F:molybdopterin synthase activity"/>
    <property type="evidence" value="ECO:0007669"/>
    <property type="project" value="UniProtKB-EC"/>
</dbReference>
<dbReference type="AlphaFoldDB" id="A0A1M6X348"/>
<evidence type="ECO:0000256" key="9">
    <source>
        <dbReference type="ARBA" id="ARBA00030781"/>
    </source>
</evidence>
<evidence type="ECO:0000256" key="4">
    <source>
        <dbReference type="ARBA" id="ARBA00013858"/>
    </source>
</evidence>
<dbReference type="InterPro" id="IPR036563">
    <property type="entry name" value="MoaE_sf"/>
</dbReference>
<dbReference type="CDD" id="cd00756">
    <property type="entry name" value="MoaE"/>
    <property type="match status" value="1"/>
</dbReference>
<evidence type="ECO:0000313" key="12">
    <source>
        <dbReference type="EMBL" id="SHL00363.1"/>
    </source>
</evidence>
<dbReference type="Pfam" id="PF02391">
    <property type="entry name" value="MoaE"/>
    <property type="match status" value="1"/>
</dbReference>
<evidence type="ECO:0000256" key="2">
    <source>
        <dbReference type="ARBA" id="ARBA00005426"/>
    </source>
</evidence>
<protein>
    <recommendedName>
        <fullName evidence="4">Molybdopterin synthase catalytic subunit</fullName>
        <ecNumber evidence="3">2.8.1.12</ecNumber>
    </recommendedName>
    <alternativeName>
        <fullName evidence="9">MPT synthase subunit 2</fullName>
    </alternativeName>
    <alternativeName>
        <fullName evidence="7">Molybdenum cofactor biosynthesis protein E</fullName>
    </alternativeName>
    <alternativeName>
        <fullName evidence="8">Molybdopterin-converting factor large subunit</fullName>
    </alternativeName>
    <alternativeName>
        <fullName evidence="10">Molybdopterin-converting factor subunit 2</fullName>
    </alternativeName>
</protein>
<evidence type="ECO:0000256" key="7">
    <source>
        <dbReference type="ARBA" id="ARBA00029745"/>
    </source>
</evidence>
<comment type="pathway">
    <text evidence="1">Cofactor biosynthesis; molybdopterin biosynthesis.</text>
</comment>
<comment type="catalytic activity">
    <reaction evidence="11">
        <text>2 [molybdopterin-synthase sulfur-carrier protein]-C-terminal-Gly-aminoethanethioate + cyclic pyranopterin phosphate + H2O = molybdopterin + 2 [molybdopterin-synthase sulfur-carrier protein]-C-terminal Gly-Gly + 2 H(+)</text>
        <dbReference type="Rhea" id="RHEA:26333"/>
        <dbReference type="Rhea" id="RHEA-COMP:12202"/>
        <dbReference type="Rhea" id="RHEA-COMP:19907"/>
        <dbReference type="ChEBI" id="CHEBI:15377"/>
        <dbReference type="ChEBI" id="CHEBI:15378"/>
        <dbReference type="ChEBI" id="CHEBI:58698"/>
        <dbReference type="ChEBI" id="CHEBI:59648"/>
        <dbReference type="ChEBI" id="CHEBI:90778"/>
        <dbReference type="ChEBI" id="CHEBI:232372"/>
        <dbReference type="EC" id="2.8.1.12"/>
    </reaction>
</comment>
<evidence type="ECO:0000313" key="13">
    <source>
        <dbReference type="Proteomes" id="UP000184420"/>
    </source>
</evidence>
<evidence type="ECO:0000256" key="8">
    <source>
        <dbReference type="ARBA" id="ARBA00030407"/>
    </source>
</evidence>
<evidence type="ECO:0000256" key="6">
    <source>
        <dbReference type="ARBA" id="ARBA00026066"/>
    </source>
</evidence>
<dbReference type="InterPro" id="IPR003448">
    <property type="entry name" value="Mopterin_biosynth_MoaE"/>
</dbReference>
<comment type="subunit">
    <text evidence="6">Heterotetramer of 2 MoaD subunits and 2 MoaE subunits. Also stable as homodimer. The enzyme changes between these two forms during catalysis.</text>
</comment>
<dbReference type="SUPFAM" id="SSF54690">
    <property type="entry name" value="Molybdopterin synthase subunit MoaE"/>
    <property type="match status" value="1"/>
</dbReference>
<gene>
    <name evidence="12" type="ORF">SAMN05444266_101873</name>
</gene>
<evidence type="ECO:0000256" key="10">
    <source>
        <dbReference type="ARBA" id="ARBA00032474"/>
    </source>
</evidence>